<feature type="compositionally biased region" description="Pro residues" evidence="1">
    <location>
        <begin position="156"/>
        <end position="171"/>
    </location>
</feature>
<feature type="region of interest" description="Disordered" evidence="1">
    <location>
        <begin position="144"/>
        <end position="171"/>
    </location>
</feature>
<dbReference type="InterPro" id="IPR036388">
    <property type="entry name" value="WH-like_DNA-bd_sf"/>
</dbReference>
<reference evidence="3 4" key="1">
    <citation type="submission" date="2022-10" db="EMBL/GenBank/DDBJ databases">
        <title>The complete genomes of actinobacterial strains from the NBC collection.</title>
        <authorList>
            <person name="Joergensen T.S."/>
            <person name="Alvarez Arevalo M."/>
            <person name="Sterndorff E.B."/>
            <person name="Faurdal D."/>
            <person name="Vuksanovic O."/>
            <person name="Mourched A.-S."/>
            <person name="Charusanti P."/>
            <person name="Shaw S."/>
            <person name="Blin K."/>
            <person name="Weber T."/>
        </authorList>
    </citation>
    <scope>NUCLEOTIDE SEQUENCE [LARGE SCALE GENOMIC DNA]</scope>
    <source>
        <strain evidence="3 4">NBC_01247</strain>
    </source>
</reference>
<feature type="compositionally biased region" description="Low complexity" evidence="1">
    <location>
        <begin position="144"/>
        <end position="155"/>
    </location>
</feature>
<evidence type="ECO:0000256" key="1">
    <source>
        <dbReference type="SAM" id="MobiDB-lite"/>
    </source>
</evidence>
<evidence type="ECO:0000259" key="2">
    <source>
        <dbReference type="PROSITE" id="PS50995"/>
    </source>
</evidence>
<name>A0ABZ1W3D2_9ACTN</name>
<dbReference type="Pfam" id="PF01047">
    <property type="entry name" value="MarR"/>
    <property type="match status" value="1"/>
</dbReference>
<accession>A0ABZ1W3D2</accession>
<organism evidence="3 4">
    <name type="scientific">Kitasatospora herbaricolor</name>
    <dbReference type="NCBI Taxonomy" id="68217"/>
    <lineage>
        <taxon>Bacteria</taxon>
        <taxon>Bacillati</taxon>
        <taxon>Actinomycetota</taxon>
        <taxon>Actinomycetes</taxon>
        <taxon>Kitasatosporales</taxon>
        <taxon>Streptomycetaceae</taxon>
        <taxon>Kitasatospora</taxon>
    </lineage>
</organism>
<sequence length="171" mass="18243">MNDEQVLASVLDSLAAVMELRRHQPVQLRARTAMLAALTRHGELRVVELAEHLQVDLSAVSRQLAHLEQDGLASRRPNPADGRSCLVSPTEAGLDLLARTRVESTHRLARSTEAWDRADLRNLAGLLNRLHQDLAHGFLPAAAPAKTAAPAATTTPGPPAVPGPPAAPARP</sequence>
<keyword evidence="4" id="KW-1185">Reference proteome</keyword>
<proteinExistence type="predicted"/>
<dbReference type="PANTHER" id="PTHR33164:SF57">
    <property type="entry name" value="MARR-FAMILY TRANSCRIPTIONAL REGULATOR"/>
    <property type="match status" value="1"/>
</dbReference>
<dbReference type="PRINTS" id="PR00598">
    <property type="entry name" value="HTHMARR"/>
</dbReference>
<protein>
    <submittedName>
        <fullName evidence="3">MarR family transcriptional regulator</fullName>
    </submittedName>
</protein>
<dbReference type="EMBL" id="CP108482">
    <property type="protein sequence ID" value="WUS55329.1"/>
    <property type="molecule type" value="Genomic_DNA"/>
</dbReference>
<dbReference type="CDD" id="cd00090">
    <property type="entry name" value="HTH_ARSR"/>
    <property type="match status" value="1"/>
</dbReference>
<dbReference type="InterPro" id="IPR039422">
    <property type="entry name" value="MarR/SlyA-like"/>
</dbReference>
<dbReference type="RefSeq" id="WP_329500051.1">
    <property type="nucleotide sequence ID" value="NZ_CP108460.1"/>
</dbReference>
<dbReference type="SUPFAM" id="SSF46785">
    <property type="entry name" value="Winged helix' DNA-binding domain"/>
    <property type="match status" value="1"/>
</dbReference>
<dbReference type="Gene3D" id="1.10.10.10">
    <property type="entry name" value="Winged helix-like DNA-binding domain superfamily/Winged helix DNA-binding domain"/>
    <property type="match status" value="1"/>
</dbReference>
<dbReference type="InterPro" id="IPR036390">
    <property type="entry name" value="WH_DNA-bd_sf"/>
</dbReference>
<dbReference type="PANTHER" id="PTHR33164">
    <property type="entry name" value="TRANSCRIPTIONAL REGULATOR, MARR FAMILY"/>
    <property type="match status" value="1"/>
</dbReference>
<dbReference type="InterPro" id="IPR000835">
    <property type="entry name" value="HTH_MarR-typ"/>
</dbReference>
<gene>
    <name evidence="3" type="ORF">OG469_07250</name>
</gene>
<feature type="domain" description="HTH marR-type" evidence="2">
    <location>
        <begin position="1"/>
        <end position="132"/>
    </location>
</feature>
<dbReference type="PROSITE" id="PS50995">
    <property type="entry name" value="HTH_MARR_2"/>
    <property type="match status" value="1"/>
</dbReference>
<evidence type="ECO:0000313" key="3">
    <source>
        <dbReference type="EMBL" id="WUS55329.1"/>
    </source>
</evidence>
<dbReference type="Proteomes" id="UP001432014">
    <property type="component" value="Chromosome"/>
</dbReference>
<evidence type="ECO:0000313" key="4">
    <source>
        <dbReference type="Proteomes" id="UP001432014"/>
    </source>
</evidence>
<dbReference type="SMART" id="SM00347">
    <property type="entry name" value="HTH_MARR"/>
    <property type="match status" value="1"/>
</dbReference>
<dbReference type="InterPro" id="IPR011991">
    <property type="entry name" value="ArsR-like_HTH"/>
</dbReference>